<evidence type="ECO:0000256" key="1">
    <source>
        <dbReference type="SAM" id="MobiDB-lite"/>
    </source>
</evidence>
<dbReference type="SUPFAM" id="SSF56672">
    <property type="entry name" value="DNA/RNA polymerases"/>
    <property type="match status" value="1"/>
</dbReference>
<protein>
    <submittedName>
        <fullName evidence="2">Uncharacterized protein</fullName>
    </submittedName>
</protein>
<dbReference type="AlphaFoldDB" id="A0A371FNQ6"/>
<name>A0A371FNQ6_MUCPR</name>
<feature type="region of interest" description="Disordered" evidence="1">
    <location>
        <begin position="71"/>
        <end position="92"/>
    </location>
</feature>
<accession>A0A371FNQ6</accession>
<dbReference type="PANTHER" id="PTHR35046:SF9">
    <property type="entry name" value="RNA-DIRECTED DNA POLYMERASE"/>
    <property type="match status" value="1"/>
</dbReference>
<dbReference type="Proteomes" id="UP000257109">
    <property type="component" value="Unassembled WGS sequence"/>
</dbReference>
<evidence type="ECO:0000313" key="3">
    <source>
        <dbReference type="Proteomes" id="UP000257109"/>
    </source>
</evidence>
<gene>
    <name evidence="2" type="ORF">CR513_39536</name>
</gene>
<reference evidence="2" key="1">
    <citation type="submission" date="2018-05" db="EMBL/GenBank/DDBJ databases">
        <title>Draft genome of Mucuna pruriens seed.</title>
        <authorList>
            <person name="Nnadi N.E."/>
            <person name="Vos R."/>
            <person name="Hasami M.H."/>
            <person name="Devisetty U.K."/>
            <person name="Aguiy J.C."/>
        </authorList>
    </citation>
    <scope>NUCLEOTIDE SEQUENCE [LARGE SCALE GENOMIC DNA]</scope>
    <source>
        <strain evidence="2">JCA_2017</strain>
    </source>
</reference>
<dbReference type="EMBL" id="QJKJ01008376">
    <property type="protein sequence ID" value="RDX79967.1"/>
    <property type="molecule type" value="Genomic_DNA"/>
</dbReference>
<feature type="non-terminal residue" evidence="2">
    <location>
        <position position="1"/>
    </location>
</feature>
<proteinExistence type="predicted"/>
<dbReference type="Gene3D" id="3.30.70.270">
    <property type="match status" value="1"/>
</dbReference>
<organism evidence="2 3">
    <name type="scientific">Mucuna pruriens</name>
    <name type="common">Velvet bean</name>
    <name type="synonym">Dolichos pruriens</name>
    <dbReference type="NCBI Taxonomy" id="157652"/>
    <lineage>
        <taxon>Eukaryota</taxon>
        <taxon>Viridiplantae</taxon>
        <taxon>Streptophyta</taxon>
        <taxon>Embryophyta</taxon>
        <taxon>Tracheophyta</taxon>
        <taxon>Spermatophyta</taxon>
        <taxon>Magnoliopsida</taxon>
        <taxon>eudicotyledons</taxon>
        <taxon>Gunneridae</taxon>
        <taxon>Pentapetalae</taxon>
        <taxon>rosids</taxon>
        <taxon>fabids</taxon>
        <taxon>Fabales</taxon>
        <taxon>Fabaceae</taxon>
        <taxon>Papilionoideae</taxon>
        <taxon>50 kb inversion clade</taxon>
        <taxon>NPAAA clade</taxon>
        <taxon>indigoferoid/millettioid clade</taxon>
        <taxon>Phaseoleae</taxon>
        <taxon>Mucuna</taxon>
    </lineage>
</organism>
<dbReference type="OrthoDB" id="1435697at2759"/>
<dbReference type="InterPro" id="IPR043128">
    <property type="entry name" value="Rev_trsase/Diguanyl_cyclase"/>
</dbReference>
<dbReference type="Gene3D" id="3.10.10.10">
    <property type="entry name" value="HIV Type 1 Reverse Transcriptase, subunit A, domain 1"/>
    <property type="match status" value="1"/>
</dbReference>
<sequence length="211" mass="24602">MGKLCSIIIDGDNSVNITSLRLVENLAILTFLTLNLINCNVLMRGVRFSFEHIGKKVVLKPLSPREVNKDQNKMRMKRDEERKIEKKKEKERKKINEKIKSMEKLFEEFKYVFSKDVPHGLPPLRATLPNWAAYWTNLEESQEIQKQVGKLIEKGWVRESMNPCSMLVILVPKKDGTWRICIDCRLINNISVRYRHLIPCLDELLGELHGS</sequence>
<evidence type="ECO:0000313" key="2">
    <source>
        <dbReference type="EMBL" id="RDX79967.1"/>
    </source>
</evidence>
<dbReference type="PANTHER" id="PTHR35046">
    <property type="entry name" value="ZINC KNUCKLE (CCHC-TYPE) FAMILY PROTEIN"/>
    <property type="match status" value="1"/>
</dbReference>
<dbReference type="InterPro" id="IPR043502">
    <property type="entry name" value="DNA/RNA_pol_sf"/>
</dbReference>
<comment type="caution">
    <text evidence="2">The sequence shown here is derived from an EMBL/GenBank/DDBJ whole genome shotgun (WGS) entry which is preliminary data.</text>
</comment>
<keyword evidence="3" id="KW-1185">Reference proteome</keyword>